<organism evidence="13 14">
    <name type="scientific">Croceicoccus pelagius</name>
    <dbReference type="NCBI Taxonomy" id="1703341"/>
    <lineage>
        <taxon>Bacteria</taxon>
        <taxon>Pseudomonadati</taxon>
        <taxon>Pseudomonadota</taxon>
        <taxon>Alphaproteobacteria</taxon>
        <taxon>Sphingomonadales</taxon>
        <taxon>Erythrobacteraceae</taxon>
        <taxon>Croceicoccus</taxon>
    </lineage>
</organism>
<feature type="transmembrane region" description="Helical" evidence="12">
    <location>
        <begin position="44"/>
        <end position="65"/>
    </location>
</feature>
<evidence type="ECO:0000256" key="8">
    <source>
        <dbReference type="ARBA" id="ARBA00022692"/>
    </source>
</evidence>
<name>A0A916Y619_9SPHN</name>
<dbReference type="GO" id="GO:0012505">
    <property type="term" value="C:endomembrane system"/>
    <property type="evidence" value="ECO:0007669"/>
    <property type="project" value="UniProtKB-SubCell"/>
</dbReference>
<evidence type="ECO:0000313" key="13">
    <source>
        <dbReference type="EMBL" id="GGD32437.1"/>
    </source>
</evidence>
<dbReference type="EC" id="2.1.1.334" evidence="4"/>
<feature type="transmembrane region" description="Helical" evidence="12">
    <location>
        <begin position="86"/>
        <end position="105"/>
    </location>
</feature>
<feature type="transmembrane region" description="Helical" evidence="12">
    <location>
        <begin position="176"/>
        <end position="209"/>
    </location>
</feature>
<keyword evidence="14" id="KW-1185">Reference proteome</keyword>
<dbReference type="OrthoDB" id="9789029at2"/>
<evidence type="ECO:0000256" key="5">
    <source>
        <dbReference type="ARBA" id="ARBA00022603"/>
    </source>
</evidence>
<evidence type="ECO:0000256" key="6">
    <source>
        <dbReference type="ARBA" id="ARBA00022679"/>
    </source>
</evidence>
<dbReference type="EMBL" id="BMIO01000001">
    <property type="protein sequence ID" value="GGD32437.1"/>
    <property type="molecule type" value="Genomic_DNA"/>
</dbReference>
<comment type="function">
    <text evidence="1">Catalyzes the methylation of methanethiol (MeSH) to yield dimethylsulphide (DMS).</text>
</comment>
<evidence type="ECO:0000256" key="2">
    <source>
        <dbReference type="ARBA" id="ARBA00004127"/>
    </source>
</evidence>
<dbReference type="PANTHER" id="PTHR31040:SF1">
    <property type="entry name" value="NURIM"/>
    <property type="match status" value="1"/>
</dbReference>
<accession>A0A916Y619</accession>
<feature type="transmembrane region" description="Helical" evidence="12">
    <location>
        <begin position="7"/>
        <end position="32"/>
    </location>
</feature>
<keyword evidence="7" id="KW-0949">S-adenosyl-L-methionine</keyword>
<reference evidence="13 14" key="1">
    <citation type="journal article" date="2014" name="Int. J. Syst. Evol. Microbiol.">
        <title>Complete genome sequence of Corynebacterium casei LMG S-19264T (=DSM 44701T), isolated from a smear-ripened cheese.</title>
        <authorList>
            <consortium name="US DOE Joint Genome Institute (JGI-PGF)"/>
            <person name="Walter F."/>
            <person name="Albersmeier A."/>
            <person name="Kalinowski J."/>
            <person name="Ruckert C."/>
        </authorList>
    </citation>
    <scope>NUCLEOTIDE SEQUENCE [LARGE SCALE GENOMIC DNA]</scope>
    <source>
        <strain evidence="13 14">CGMCC 1.15358</strain>
    </source>
</reference>
<dbReference type="InterPro" id="IPR033580">
    <property type="entry name" value="Nurim-like"/>
</dbReference>
<evidence type="ECO:0000313" key="14">
    <source>
        <dbReference type="Proteomes" id="UP000598997"/>
    </source>
</evidence>
<dbReference type="InterPro" id="IPR054700">
    <property type="entry name" value="MddA"/>
</dbReference>
<gene>
    <name evidence="13" type="ORF">GCM10010989_03100</name>
</gene>
<protein>
    <recommendedName>
        <fullName evidence="4">methanethiol S-methyltransferase</fullName>
        <ecNumber evidence="4">2.1.1.334</ecNumber>
    </recommendedName>
</protein>
<comment type="subcellular location">
    <subcellularLocation>
        <location evidence="2">Endomembrane system</location>
        <topology evidence="2">Multi-pass membrane protein</topology>
    </subcellularLocation>
</comment>
<dbReference type="GO" id="GO:0008168">
    <property type="term" value="F:methyltransferase activity"/>
    <property type="evidence" value="ECO:0007669"/>
    <property type="project" value="UniProtKB-KW"/>
</dbReference>
<dbReference type="Proteomes" id="UP000598997">
    <property type="component" value="Unassembled WGS sequence"/>
</dbReference>
<evidence type="ECO:0000256" key="11">
    <source>
        <dbReference type="ARBA" id="ARBA00048134"/>
    </source>
</evidence>
<dbReference type="Gene3D" id="1.20.120.1630">
    <property type="match status" value="1"/>
</dbReference>
<evidence type="ECO:0000256" key="4">
    <source>
        <dbReference type="ARBA" id="ARBA00012149"/>
    </source>
</evidence>
<evidence type="ECO:0000256" key="1">
    <source>
        <dbReference type="ARBA" id="ARBA00002096"/>
    </source>
</evidence>
<dbReference type="InterPro" id="IPR007318">
    <property type="entry name" value="Phopholipid_MeTrfase"/>
</dbReference>
<comment type="caution">
    <text evidence="13">The sequence shown here is derived from an EMBL/GenBank/DDBJ whole genome shotgun (WGS) entry which is preliminary data.</text>
</comment>
<keyword evidence="9 12" id="KW-1133">Transmembrane helix</keyword>
<dbReference type="AlphaFoldDB" id="A0A916Y619"/>
<evidence type="ECO:0000256" key="10">
    <source>
        <dbReference type="ARBA" id="ARBA00023136"/>
    </source>
</evidence>
<dbReference type="RefSeq" id="WP_066765552.1">
    <property type="nucleotide sequence ID" value="NZ_BMIO01000001.1"/>
</dbReference>
<comment type="catalytic activity">
    <reaction evidence="11">
        <text>methanethiol + S-adenosyl-L-methionine = dimethyl sulfide + S-adenosyl-L-homocysteine + H(+)</text>
        <dbReference type="Rhea" id="RHEA:50428"/>
        <dbReference type="ChEBI" id="CHEBI:15378"/>
        <dbReference type="ChEBI" id="CHEBI:16007"/>
        <dbReference type="ChEBI" id="CHEBI:17437"/>
        <dbReference type="ChEBI" id="CHEBI:57856"/>
        <dbReference type="ChEBI" id="CHEBI:59789"/>
        <dbReference type="EC" id="2.1.1.334"/>
    </reaction>
</comment>
<proteinExistence type="inferred from homology"/>
<keyword evidence="5" id="KW-0489">Methyltransferase</keyword>
<dbReference type="PANTHER" id="PTHR31040">
    <property type="entry name" value="NURIM"/>
    <property type="match status" value="1"/>
</dbReference>
<comment type="similarity">
    <text evidence="3">Belongs to the nurim family.</text>
</comment>
<evidence type="ECO:0000256" key="9">
    <source>
        <dbReference type="ARBA" id="ARBA00022989"/>
    </source>
</evidence>
<keyword evidence="6" id="KW-0808">Transferase</keyword>
<dbReference type="NCBIfam" id="NF045656">
    <property type="entry name" value="MeththiolMtaseMddA"/>
    <property type="match status" value="1"/>
</dbReference>
<evidence type="ECO:0000256" key="7">
    <source>
        <dbReference type="ARBA" id="ARBA00022691"/>
    </source>
</evidence>
<sequence length="242" mass="27292">MGAIRLVFAVASYLLFFVTFLYLAAFVGNLFVPKTIDAGGVLGPVPAAVVDVFLISLFGLQHSVMARSGFKRKLTQFVHPSIERSVYVLATVGVLWIMFALWQPIPAVVWAAEGTAAVVLWALFAIGWTIVFLSTWMLDHFELFGLRQAWFGFTGKNDHAPKFREPMFYRYVRHPLYFGMLMAFWAIPVMTVGHLLFAGVMSVYVLMAIRWEERDLTHALGEAYTDYRKRVGMIVPGIGKAR</sequence>
<feature type="transmembrane region" description="Helical" evidence="12">
    <location>
        <begin position="117"/>
        <end position="138"/>
    </location>
</feature>
<evidence type="ECO:0000256" key="12">
    <source>
        <dbReference type="SAM" id="Phobius"/>
    </source>
</evidence>
<dbReference type="GO" id="GO:0032259">
    <property type="term" value="P:methylation"/>
    <property type="evidence" value="ECO:0007669"/>
    <property type="project" value="UniProtKB-KW"/>
</dbReference>
<dbReference type="Pfam" id="PF04191">
    <property type="entry name" value="PEMT"/>
    <property type="match status" value="1"/>
</dbReference>
<evidence type="ECO:0000256" key="3">
    <source>
        <dbReference type="ARBA" id="ARBA00010631"/>
    </source>
</evidence>
<keyword evidence="8 12" id="KW-0812">Transmembrane</keyword>
<keyword evidence="10 12" id="KW-0472">Membrane</keyword>